<dbReference type="Proteomes" id="UP000285575">
    <property type="component" value="Unassembled WGS sequence"/>
</dbReference>
<evidence type="ECO:0000313" key="3">
    <source>
        <dbReference type="EMBL" id="RVU49310.1"/>
    </source>
</evidence>
<dbReference type="EMBL" id="SACR01000001">
    <property type="protein sequence ID" value="RVU49310.1"/>
    <property type="molecule type" value="Genomic_DNA"/>
</dbReference>
<sequence>MQRRLPLRTLLATALLAATALPTAALAQAWPGKQPVKLVAVFPPGGSVDQVSRILAPALQAQLGQTVIVENKGGASGSIGAGLVAAAPADGYTFAVVFDSHAVNPALQPNLPFDTRKDLATVAMLGTSPMVISTHVDTPYKTFADVVAAVKANKNVSYGTIGNGSLGHLAVTLLAKGNGFDLTHVPYRGGGPLMQDAIAGHVPLSIGSIFVAKPHIDSGRLRPLVVTTDKRSPQLPNVPTLAESGYAGFNAPAWWAVLAPAKTPPEIVARMNAEINKAMQQPDVAAKLAAQGITVNLGTPAAGQAFIERQIDTWAQVVKAHNIKAD</sequence>
<dbReference type="PANTHER" id="PTHR42928">
    <property type="entry name" value="TRICARBOXYLATE-BINDING PROTEIN"/>
    <property type="match status" value="1"/>
</dbReference>
<proteinExistence type="inferred from homology"/>
<accession>A0A437RR87</accession>
<keyword evidence="4" id="KW-1185">Reference proteome</keyword>
<reference evidence="3 4" key="1">
    <citation type="submission" date="2019-01" db="EMBL/GenBank/DDBJ databases">
        <authorList>
            <person name="Chen W.-M."/>
        </authorList>
    </citation>
    <scope>NUCLEOTIDE SEQUENCE [LARGE SCALE GENOMIC DNA]</scope>
    <source>
        <strain evidence="3 4">KYPY4</strain>
    </source>
</reference>
<dbReference type="SUPFAM" id="SSF53850">
    <property type="entry name" value="Periplasmic binding protein-like II"/>
    <property type="match status" value="1"/>
</dbReference>
<comment type="caution">
    <text evidence="3">The sequence shown here is derived from an EMBL/GenBank/DDBJ whole genome shotgun (WGS) entry which is preliminary data.</text>
</comment>
<evidence type="ECO:0000256" key="1">
    <source>
        <dbReference type="ARBA" id="ARBA00006987"/>
    </source>
</evidence>
<keyword evidence="2" id="KW-0732">Signal</keyword>
<feature type="chain" id="PRO_5019178451" evidence="2">
    <location>
        <begin position="28"/>
        <end position="326"/>
    </location>
</feature>
<evidence type="ECO:0000256" key="2">
    <source>
        <dbReference type="SAM" id="SignalP"/>
    </source>
</evidence>
<organism evidence="3 4">
    <name type="scientific">Rubrivivax rivuli</name>
    <dbReference type="NCBI Taxonomy" id="1862385"/>
    <lineage>
        <taxon>Bacteria</taxon>
        <taxon>Pseudomonadati</taxon>
        <taxon>Pseudomonadota</taxon>
        <taxon>Betaproteobacteria</taxon>
        <taxon>Burkholderiales</taxon>
        <taxon>Sphaerotilaceae</taxon>
        <taxon>Rubrivivax</taxon>
    </lineage>
</organism>
<dbReference type="OrthoDB" id="8678477at2"/>
<dbReference type="InterPro" id="IPR042100">
    <property type="entry name" value="Bug_dom1"/>
</dbReference>
<dbReference type="RefSeq" id="WP_128226947.1">
    <property type="nucleotide sequence ID" value="NZ_SACR01000001.1"/>
</dbReference>
<dbReference type="Gene3D" id="3.40.190.10">
    <property type="entry name" value="Periplasmic binding protein-like II"/>
    <property type="match status" value="1"/>
</dbReference>
<feature type="signal peptide" evidence="2">
    <location>
        <begin position="1"/>
        <end position="27"/>
    </location>
</feature>
<evidence type="ECO:0000313" key="4">
    <source>
        <dbReference type="Proteomes" id="UP000285575"/>
    </source>
</evidence>
<dbReference type="AlphaFoldDB" id="A0A437RR87"/>
<gene>
    <name evidence="3" type="ORF">EOE66_01690</name>
</gene>
<protein>
    <submittedName>
        <fullName evidence="3">Tripartite tricarboxylate transporter substrate binding protein</fullName>
    </submittedName>
</protein>
<name>A0A437RR87_9BURK</name>
<dbReference type="Gene3D" id="3.40.190.150">
    <property type="entry name" value="Bordetella uptake gene, domain 1"/>
    <property type="match status" value="1"/>
</dbReference>
<dbReference type="Pfam" id="PF03401">
    <property type="entry name" value="TctC"/>
    <property type="match status" value="1"/>
</dbReference>
<dbReference type="CDD" id="cd13578">
    <property type="entry name" value="PBP2_Bug27"/>
    <property type="match status" value="1"/>
</dbReference>
<dbReference type="PANTHER" id="PTHR42928:SF5">
    <property type="entry name" value="BLR1237 PROTEIN"/>
    <property type="match status" value="1"/>
</dbReference>
<dbReference type="PIRSF" id="PIRSF017082">
    <property type="entry name" value="YflP"/>
    <property type="match status" value="1"/>
</dbReference>
<comment type="similarity">
    <text evidence="1">Belongs to the UPF0065 (bug) family.</text>
</comment>
<dbReference type="InterPro" id="IPR005064">
    <property type="entry name" value="BUG"/>
</dbReference>